<dbReference type="SMART" id="SM00367">
    <property type="entry name" value="LRR_CC"/>
    <property type="match status" value="4"/>
</dbReference>
<dbReference type="InterPro" id="IPR032675">
    <property type="entry name" value="LRR_dom_sf"/>
</dbReference>
<protein>
    <recommendedName>
        <fullName evidence="1">F-box domain-containing protein</fullName>
    </recommendedName>
</protein>
<gene>
    <name evidence="2" type="ORF">EUTSA_v10014209mg</name>
</gene>
<evidence type="ECO:0000259" key="1">
    <source>
        <dbReference type="Pfam" id="PF00646"/>
    </source>
</evidence>
<dbReference type="KEGG" id="eus:EUTSA_v10014209mg"/>
<evidence type="ECO:0000313" key="3">
    <source>
        <dbReference type="Proteomes" id="UP000030689"/>
    </source>
</evidence>
<proteinExistence type="predicted"/>
<evidence type="ECO:0000313" key="2">
    <source>
        <dbReference type="EMBL" id="ESQ42872.1"/>
    </source>
</evidence>
<name>V4LK96_EUTSA</name>
<dbReference type="SUPFAM" id="SSF81383">
    <property type="entry name" value="F-box domain"/>
    <property type="match status" value="1"/>
</dbReference>
<dbReference type="PANTHER" id="PTHR38926">
    <property type="entry name" value="F-BOX DOMAIN CONTAINING PROTEIN, EXPRESSED"/>
    <property type="match status" value="1"/>
</dbReference>
<dbReference type="Gene3D" id="3.80.10.10">
    <property type="entry name" value="Ribonuclease Inhibitor"/>
    <property type="match status" value="2"/>
</dbReference>
<dbReference type="PANTHER" id="PTHR38926:SF5">
    <property type="entry name" value="F-BOX AND LEUCINE-RICH REPEAT PROTEIN 6"/>
    <property type="match status" value="1"/>
</dbReference>
<dbReference type="InterPro" id="IPR001810">
    <property type="entry name" value="F-box_dom"/>
</dbReference>
<organism evidence="2 3">
    <name type="scientific">Eutrema salsugineum</name>
    <name type="common">Saltwater cress</name>
    <name type="synonym">Sisymbrium salsugineum</name>
    <dbReference type="NCBI Taxonomy" id="72664"/>
    <lineage>
        <taxon>Eukaryota</taxon>
        <taxon>Viridiplantae</taxon>
        <taxon>Streptophyta</taxon>
        <taxon>Embryophyta</taxon>
        <taxon>Tracheophyta</taxon>
        <taxon>Spermatophyta</taxon>
        <taxon>Magnoliopsida</taxon>
        <taxon>eudicotyledons</taxon>
        <taxon>Gunneridae</taxon>
        <taxon>Pentapetalae</taxon>
        <taxon>rosids</taxon>
        <taxon>malvids</taxon>
        <taxon>Brassicales</taxon>
        <taxon>Brassicaceae</taxon>
        <taxon>Eutremeae</taxon>
        <taxon>Eutrema</taxon>
    </lineage>
</organism>
<dbReference type="Gene3D" id="1.20.1280.50">
    <property type="match status" value="1"/>
</dbReference>
<reference evidence="2 3" key="1">
    <citation type="journal article" date="2013" name="Front. Plant Sci.">
        <title>The Reference Genome of the Halophytic Plant Eutrema salsugineum.</title>
        <authorList>
            <person name="Yang R."/>
            <person name="Jarvis D.E."/>
            <person name="Chen H."/>
            <person name="Beilstein M.A."/>
            <person name="Grimwood J."/>
            <person name="Jenkins J."/>
            <person name="Shu S."/>
            <person name="Prochnik S."/>
            <person name="Xin M."/>
            <person name="Ma C."/>
            <person name="Schmutz J."/>
            <person name="Wing R.A."/>
            <person name="Mitchell-Olds T."/>
            <person name="Schumaker K.S."/>
            <person name="Wang X."/>
        </authorList>
    </citation>
    <scope>NUCLEOTIDE SEQUENCE [LARGE SCALE GENOMIC DNA]</scope>
</reference>
<dbReference type="OrthoDB" id="550575at2759"/>
<sequence>MEVNDDGERRLEMESVLSINWAELTRECLIDIFSRLSQEQRWIGPMLVCKTWMNACQDPSFNTTFDLETRFLSFPESINWWIPEFEDKVDSLLRSVVDQSQGGLTEIRVRHCTDHSLSYAAESFRCPNLEVLWIKSCPNVTDASMISIASNCPNLRVLDMSYSYGISHESLIMLGRNCQKLDILKRNLYPRLNPLRPVIVAPLDYLASYPKNANVEAEIIGRHMPQLKHLEFRYTTLTAKGLASVCEGCLDLEYMDLYGCISLTSDVITTSTSTLRNLREIKKPDFNFPMAILRMSRPGNPREG</sequence>
<dbReference type="EMBL" id="KI517464">
    <property type="protein sequence ID" value="ESQ42872.1"/>
    <property type="molecule type" value="Genomic_DNA"/>
</dbReference>
<dbReference type="Proteomes" id="UP000030689">
    <property type="component" value="Unassembled WGS sequence"/>
</dbReference>
<dbReference type="InterPro" id="IPR036047">
    <property type="entry name" value="F-box-like_dom_sf"/>
</dbReference>
<dbReference type="Pfam" id="PF00646">
    <property type="entry name" value="F-box"/>
    <property type="match status" value="1"/>
</dbReference>
<dbReference type="STRING" id="72664.V4LK96"/>
<dbReference type="OMA" id="KRNLYPR"/>
<feature type="domain" description="F-box" evidence="1">
    <location>
        <begin position="21"/>
        <end position="62"/>
    </location>
</feature>
<dbReference type="InterPro" id="IPR006553">
    <property type="entry name" value="Leu-rich_rpt_Cys-con_subtyp"/>
</dbReference>
<dbReference type="AlphaFoldDB" id="V4LK96"/>
<dbReference type="eggNOG" id="KOG1947">
    <property type="taxonomic scope" value="Eukaryota"/>
</dbReference>
<dbReference type="SUPFAM" id="SSF52047">
    <property type="entry name" value="RNI-like"/>
    <property type="match status" value="1"/>
</dbReference>
<accession>V4LK96</accession>
<keyword evidence="3" id="KW-1185">Reference proteome</keyword>
<dbReference type="Gramene" id="ESQ42872">
    <property type="protein sequence ID" value="ESQ42872"/>
    <property type="gene ID" value="EUTSA_v10014209mg"/>
</dbReference>